<dbReference type="SUPFAM" id="SSF47473">
    <property type="entry name" value="EF-hand"/>
    <property type="match status" value="1"/>
</dbReference>
<evidence type="ECO:0000256" key="2">
    <source>
        <dbReference type="SAM" id="MobiDB-lite"/>
    </source>
</evidence>
<dbReference type="PANTHER" id="PTHR10211:SF0">
    <property type="entry name" value="DEOXYRIBODIPYRIMIDINE PHOTO-LYASE"/>
    <property type="match status" value="1"/>
</dbReference>
<comment type="caution">
    <text evidence="5">The sequence shown here is derived from an EMBL/GenBank/DDBJ whole genome shotgun (WGS) entry which is preliminary data.</text>
</comment>
<dbReference type="Gene3D" id="1.25.40.80">
    <property type="match status" value="1"/>
</dbReference>
<evidence type="ECO:0000259" key="3">
    <source>
        <dbReference type="PROSITE" id="PS50222"/>
    </source>
</evidence>
<dbReference type="PANTHER" id="PTHR10211">
    <property type="entry name" value="DEOXYRIBODIPYRIMIDINE PHOTOLYASE"/>
    <property type="match status" value="1"/>
</dbReference>
<dbReference type="EMBL" id="LSRX01000757">
    <property type="protein sequence ID" value="OLP89494.1"/>
    <property type="molecule type" value="Genomic_DNA"/>
</dbReference>
<dbReference type="InterPro" id="IPR002048">
    <property type="entry name" value="EF_hand_dom"/>
</dbReference>
<dbReference type="InterPro" id="IPR006050">
    <property type="entry name" value="DNA_photolyase_N"/>
</dbReference>
<dbReference type="GO" id="GO:0003904">
    <property type="term" value="F:deoxyribodipyrimidine photo-lyase activity"/>
    <property type="evidence" value="ECO:0007669"/>
    <property type="project" value="TreeGrafter"/>
</dbReference>
<dbReference type="PROSITE" id="PS00018">
    <property type="entry name" value="EF_HAND_1"/>
    <property type="match status" value="1"/>
</dbReference>
<protein>
    <submittedName>
        <fullName evidence="5">Deoxyribodipyrimidine photo-lyase</fullName>
    </submittedName>
</protein>
<dbReference type="GO" id="GO:0005509">
    <property type="term" value="F:calcium ion binding"/>
    <property type="evidence" value="ECO:0007669"/>
    <property type="project" value="InterPro"/>
</dbReference>
<dbReference type="Pfam" id="PF13499">
    <property type="entry name" value="EF-hand_7"/>
    <property type="match status" value="1"/>
</dbReference>
<keyword evidence="1" id="KW-0106">Calcium</keyword>
<dbReference type="GO" id="GO:0000719">
    <property type="term" value="P:photoreactive repair"/>
    <property type="evidence" value="ECO:0007669"/>
    <property type="project" value="TreeGrafter"/>
</dbReference>
<dbReference type="InterPro" id="IPR036155">
    <property type="entry name" value="Crypto/Photolyase_N_sf"/>
</dbReference>
<feature type="domain" description="EF-hand" evidence="3">
    <location>
        <begin position="303"/>
        <end position="338"/>
    </location>
</feature>
<evidence type="ECO:0000313" key="6">
    <source>
        <dbReference type="Proteomes" id="UP000186817"/>
    </source>
</evidence>
<dbReference type="PROSITE" id="PS51645">
    <property type="entry name" value="PHR_CRY_ALPHA_BETA"/>
    <property type="match status" value="1"/>
</dbReference>
<feature type="region of interest" description="Disordered" evidence="2">
    <location>
        <begin position="203"/>
        <end position="224"/>
    </location>
</feature>
<dbReference type="FunFam" id="3.40.50.620:FF:000110">
    <property type="entry name" value="Deoxyribodipyrimidine photolyase"/>
    <property type="match status" value="1"/>
</dbReference>
<dbReference type="SUPFAM" id="SSF52425">
    <property type="entry name" value="Cryptochrome/photolyase, N-terminal domain"/>
    <property type="match status" value="1"/>
</dbReference>
<dbReference type="InterPro" id="IPR011992">
    <property type="entry name" value="EF-hand-dom_pair"/>
</dbReference>
<dbReference type="Gene3D" id="3.40.50.620">
    <property type="entry name" value="HUPs"/>
    <property type="match status" value="1"/>
</dbReference>
<reference evidence="5 6" key="1">
    <citation type="submission" date="2016-02" db="EMBL/GenBank/DDBJ databases">
        <title>Genome analysis of coral dinoflagellate symbionts highlights evolutionary adaptations to a symbiotic lifestyle.</title>
        <authorList>
            <person name="Aranda M."/>
            <person name="Li Y."/>
            <person name="Liew Y.J."/>
            <person name="Baumgarten S."/>
            <person name="Simakov O."/>
            <person name="Wilson M."/>
            <person name="Piel J."/>
            <person name="Ashoor H."/>
            <person name="Bougouffa S."/>
            <person name="Bajic V.B."/>
            <person name="Ryu T."/>
            <person name="Ravasi T."/>
            <person name="Bayer T."/>
            <person name="Micklem G."/>
            <person name="Kim H."/>
            <person name="Bhak J."/>
            <person name="Lajeunesse T.C."/>
            <person name="Voolstra C.R."/>
        </authorList>
    </citation>
    <scope>NUCLEOTIDE SEQUENCE [LARGE SCALE GENOMIC DNA]</scope>
    <source>
        <strain evidence="5 6">CCMP2467</strain>
    </source>
</reference>
<proteinExistence type="predicted"/>
<dbReference type="InterPro" id="IPR014729">
    <property type="entry name" value="Rossmann-like_a/b/a_fold"/>
</dbReference>
<dbReference type="CDD" id="cd00051">
    <property type="entry name" value="EFh"/>
    <property type="match status" value="1"/>
</dbReference>
<dbReference type="InterPro" id="IPR052219">
    <property type="entry name" value="Photolyase_Class-2"/>
</dbReference>
<feature type="domain" description="EF-hand" evidence="3">
    <location>
        <begin position="267"/>
        <end position="302"/>
    </location>
</feature>
<dbReference type="AlphaFoldDB" id="A0A1Q9D2W8"/>
<organism evidence="5 6">
    <name type="scientific">Symbiodinium microadriaticum</name>
    <name type="common">Dinoflagellate</name>
    <name type="synonym">Zooxanthella microadriatica</name>
    <dbReference type="NCBI Taxonomy" id="2951"/>
    <lineage>
        <taxon>Eukaryota</taxon>
        <taxon>Sar</taxon>
        <taxon>Alveolata</taxon>
        <taxon>Dinophyceae</taxon>
        <taxon>Suessiales</taxon>
        <taxon>Symbiodiniaceae</taxon>
        <taxon>Symbiodinium</taxon>
    </lineage>
</organism>
<evidence type="ECO:0000256" key="1">
    <source>
        <dbReference type="ARBA" id="ARBA00022837"/>
    </source>
</evidence>
<dbReference type="Pfam" id="PF00875">
    <property type="entry name" value="DNA_photolyase"/>
    <property type="match status" value="1"/>
</dbReference>
<dbReference type="OrthoDB" id="496749at2759"/>
<keyword evidence="5" id="KW-0456">Lyase</keyword>
<feature type="domain" description="Photolyase/cryptochrome alpha/beta" evidence="4">
    <location>
        <begin position="26"/>
        <end position="166"/>
    </location>
</feature>
<accession>A0A1Q9D2W8</accession>
<dbReference type="Proteomes" id="UP000186817">
    <property type="component" value="Unassembled WGS sequence"/>
</dbReference>
<evidence type="ECO:0000313" key="5">
    <source>
        <dbReference type="EMBL" id="OLP89494.1"/>
    </source>
</evidence>
<dbReference type="Gene3D" id="1.10.238.10">
    <property type="entry name" value="EF-hand"/>
    <property type="match status" value="1"/>
</dbReference>
<sequence>MGPRVDSRRVRAANKVQIKDGSGGGGAVLYWMSRDQRAHDNWALLKAQDLALEKKASLLVCFCLVPKFLDATLRHFDFMLQGLAETCKDLQSLNIGFVLLKGQSVTEVPKFVRKLQQMGKKGAVHAVVCDTSPLRVPRSWTAGVAKALQNMKVPLLQVDAHNVVPIWEASEKQETGARTLRPKITKRLKEFLVDFPPLRRHPVAPLLGKKGGHSTTREVTLPSVDDPWRHTTDWRYPYRQSLQLVSAGEERRRPSEPERSTSLKAVQLKSQIKAKFHELDVNKDGCLSFEELTVFLGCLSTKLTEKEVREIFRTMDRNRDEKVQFDEFVDFIFSSEMDKNPRLLADVEAAAKRSTNNVARVESTAARERSERLHAEKAGRDRLGRLEGRYAFRWQGDADEAESFELILRESGKFESMYFSQLGAGMTDKENHSGAWEVSATEREILLYKEGGGPVERWALDAHGDLDAGKDFALSKQRMVLRSDDDCLA</sequence>
<dbReference type="SMART" id="SM00054">
    <property type="entry name" value="EFh"/>
    <property type="match status" value="2"/>
</dbReference>
<gene>
    <name evidence="5" type="primary">phr</name>
    <name evidence="5" type="ORF">AK812_SmicGene29040</name>
</gene>
<name>A0A1Q9D2W8_SYMMI</name>
<dbReference type="InterPro" id="IPR018247">
    <property type="entry name" value="EF_Hand_1_Ca_BS"/>
</dbReference>
<dbReference type="PROSITE" id="PS50222">
    <property type="entry name" value="EF_HAND_2"/>
    <property type="match status" value="2"/>
</dbReference>
<evidence type="ECO:0000259" key="4">
    <source>
        <dbReference type="PROSITE" id="PS51645"/>
    </source>
</evidence>
<keyword evidence="6" id="KW-1185">Reference proteome</keyword>